<dbReference type="InterPro" id="IPR001387">
    <property type="entry name" value="Cro/C1-type_HTH"/>
</dbReference>
<feature type="domain" description="HTH cro/C1-type" evidence="1">
    <location>
        <begin position="63"/>
        <end position="104"/>
    </location>
</feature>
<dbReference type="Gene3D" id="1.10.260.40">
    <property type="entry name" value="lambda repressor-like DNA-binding domains"/>
    <property type="match status" value="1"/>
</dbReference>
<dbReference type="Proteomes" id="UP001356428">
    <property type="component" value="Chromosome"/>
</dbReference>
<dbReference type="SUPFAM" id="SSF47413">
    <property type="entry name" value="lambda repressor-like DNA-binding domains"/>
    <property type="match status" value="1"/>
</dbReference>
<proteinExistence type="predicted"/>
<dbReference type="PROSITE" id="PS50943">
    <property type="entry name" value="HTH_CROC1"/>
    <property type="match status" value="1"/>
</dbReference>
<organism evidence="2 3">
    <name type="scientific">Streptomyces cyaneofuscatus</name>
    <dbReference type="NCBI Taxonomy" id="66883"/>
    <lineage>
        <taxon>Bacteria</taxon>
        <taxon>Bacillati</taxon>
        <taxon>Actinomycetota</taxon>
        <taxon>Actinomycetes</taxon>
        <taxon>Kitasatosporales</taxon>
        <taxon>Streptomycetaceae</taxon>
        <taxon>Streptomyces</taxon>
    </lineage>
</organism>
<accession>A0ABZ1EW50</accession>
<dbReference type="RefSeq" id="WP_326705304.1">
    <property type="nucleotide sequence ID" value="NZ_CP108861.1"/>
</dbReference>
<name>A0ABZ1EW50_9ACTN</name>
<protein>
    <submittedName>
        <fullName evidence="2">Helix-turn-helix domain-containing protein</fullName>
    </submittedName>
</protein>
<evidence type="ECO:0000313" key="2">
    <source>
        <dbReference type="EMBL" id="WSB08295.1"/>
    </source>
</evidence>
<dbReference type="Pfam" id="PF01381">
    <property type="entry name" value="HTH_3"/>
    <property type="match status" value="1"/>
</dbReference>
<dbReference type="EMBL" id="CP109083">
    <property type="protein sequence ID" value="WSB08295.1"/>
    <property type="molecule type" value="Genomic_DNA"/>
</dbReference>
<evidence type="ECO:0000313" key="3">
    <source>
        <dbReference type="Proteomes" id="UP001356428"/>
    </source>
</evidence>
<keyword evidence="3" id="KW-1185">Reference proteome</keyword>
<gene>
    <name evidence="2" type="ORF">OG849_14030</name>
</gene>
<sequence length="204" mass="22455">MELDDLDIDAVTHATGIAQHKVEAVLRGEDLDPAELDAPLPERLAFLRETRRRDDGERYTYDQLAERAHVSKALISALFSGARNPGVPVAGALEDFFGVEPRFLTLSGRRALARALKPIEQSLLTLSLLRGAGVSRWAMRSSAASQDGKLGRALQEAITEVLSASDAQHDPEEQELIDLTNEVRALEKKKKAHILTRMRGLLRG</sequence>
<evidence type="ECO:0000259" key="1">
    <source>
        <dbReference type="PROSITE" id="PS50943"/>
    </source>
</evidence>
<dbReference type="SMART" id="SM00530">
    <property type="entry name" value="HTH_XRE"/>
    <property type="match status" value="1"/>
</dbReference>
<reference evidence="2 3" key="1">
    <citation type="submission" date="2022-10" db="EMBL/GenBank/DDBJ databases">
        <title>The complete genomes of actinobacterial strains from the NBC collection.</title>
        <authorList>
            <person name="Joergensen T.S."/>
            <person name="Alvarez Arevalo M."/>
            <person name="Sterndorff E.B."/>
            <person name="Faurdal D."/>
            <person name="Vuksanovic O."/>
            <person name="Mourched A.-S."/>
            <person name="Charusanti P."/>
            <person name="Shaw S."/>
            <person name="Blin K."/>
            <person name="Weber T."/>
        </authorList>
    </citation>
    <scope>NUCLEOTIDE SEQUENCE [LARGE SCALE GENOMIC DNA]</scope>
    <source>
        <strain evidence="2 3">NBC 01792</strain>
    </source>
</reference>
<dbReference type="InterPro" id="IPR010982">
    <property type="entry name" value="Lambda_DNA-bd_dom_sf"/>
</dbReference>
<dbReference type="CDD" id="cd00093">
    <property type="entry name" value="HTH_XRE"/>
    <property type="match status" value="1"/>
</dbReference>